<dbReference type="Gene3D" id="3.30.70.1320">
    <property type="entry name" value="Multidrug efflux transporter AcrB pore domain like"/>
    <property type="match status" value="1"/>
</dbReference>
<feature type="transmembrane region" description="Helical" evidence="1">
    <location>
        <begin position="12"/>
        <end position="29"/>
    </location>
</feature>
<dbReference type="SUPFAM" id="SSF82693">
    <property type="entry name" value="Multidrug efflux transporter AcrB pore domain, PN1, PN2, PC1 and PC2 subdomains"/>
    <property type="match status" value="3"/>
</dbReference>
<reference evidence="2 3" key="1">
    <citation type="submission" date="2016-01" db="EMBL/GenBank/DDBJ databases">
        <authorList>
            <person name="Oliw E.H."/>
        </authorList>
    </citation>
    <scope>NUCLEOTIDE SEQUENCE [LARGE SCALE GENOMIC DNA]</scope>
    <source>
        <strain evidence="2">LMG 22029</strain>
    </source>
</reference>
<feature type="transmembrane region" description="Helical" evidence="1">
    <location>
        <begin position="437"/>
        <end position="457"/>
    </location>
</feature>
<dbReference type="PANTHER" id="PTHR32063:SF0">
    <property type="entry name" value="SWARMING MOTILITY PROTEIN SWRC"/>
    <property type="match status" value="1"/>
</dbReference>
<feature type="transmembrane region" description="Helical" evidence="1">
    <location>
        <begin position="538"/>
        <end position="559"/>
    </location>
</feature>
<dbReference type="InterPro" id="IPR001036">
    <property type="entry name" value="Acrflvin-R"/>
</dbReference>
<dbReference type="GO" id="GO:0042910">
    <property type="term" value="F:xenobiotic transmembrane transporter activity"/>
    <property type="evidence" value="ECO:0007669"/>
    <property type="project" value="TreeGrafter"/>
</dbReference>
<dbReference type="Gene3D" id="3.30.2090.10">
    <property type="entry name" value="Multidrug efflux transporter AcrB TolC docking domain, DN and DC subdomains"/>
    <property type="match status" value="2"/>
</dbReference>
<feature type="transmembrane region" description="Helical" evidence="1">
    <location>
        <begin position="920"/>
        <end position="941"/>
    </location>
</feature>
<dbReference type="InterPro" id="IPR027463">
    <property type="entry name" value="AcrB_DN_DC_subdom"/>
</dbReference>
<keyword evidence="1" id="KW-0472">Membrane</keyword>
<dbReference type="Gene3D" id="3.30.70.1440">
    <property type="entry name" value="Multidrug efflux transporter AcrB pore domain"/>
    <property type="match status" value="1"/>
</dbReference>
<gene>
    <name evidence="2" type="ORF">AWB64_00622</name>
</gene>
<evidence type="ECO:0000313" key="3">
    <source>
        <dbReference type="Proteomes" id="UP000054893"/>
    </source>
</evidence>
<feature type="transmembrane region" description="Helical" evidence="1">
    <location>
        <begin position="374"/>
        <end position="406"/>
    </location>
</feature>
<dbReference type="RefSeq" id="WP_060817107.1">
    <property type="nucleotide sequence ID" value="NZ_FCOC02000001.1"/>
</dbReference>
<dbReference type="Proteomes" id="UP000054893">
    <property type="component" value="Unassembled WGS sequence"/>
</dbReference>
<protein>
    <submittedName>
        <fullName evidence="2">Acriflavin resistance protein</fullName>
    </submittedName>
</protein>
<dbReference type="AlphaFoldDB" id="A0A158F0H6"/>
<dbReference type="OrthoDB" id="9177212at2"/>
<dbReference type="SUPFAM" id="SSF82866">
    <property type="entry name" value="Multidrug efflux transporter AcrB transmembrane domain"/>
    <property type="match status" value="2"/>
</dbReference>
<accession>A0A158F0H6</accession>
<sequence length="1071" mass="115830">MWFTRISINNPVFAAMMMAAFLVIGLFSYQRLKVDQFPDITFPVVVVQTAYPGASPESVESDVTRKVEEAVNTISGIDEISSHSYDALSVVIVQFDLSVNVMQAAQDVRDKVALIRPDLRDGVKEPRVLRYDPADMPIVTVAVSNAPGSSLSTRDLTTTADQIVRKRLETVRGVGSVSIVGGVKRQVRIDVSPDRLQALSVGVDQVIRAVQNENQEIPAGPLTSAGIEQTVQVKGRFQTPDDFKRIIVARRGASNAGHAVTLDQVAQVVDGQEEPDSMALLNGNRALFLSVIKAQGENTVDVASGIRAEVEALQKSVPPGVKLDITDDSSREIENSVSEVKGTLLEGALLTIAIVFLFLGSWRSTVITGLTLPIALIGTFAFMYMAGFTINVITLMALSLCVGLLIDDAIVVRENIVRHVQLGADHRAAALDGTKEIALAVLATTFSIVAVFLPVGFMSGIIGRFFHQFGVTVAAAVLISMFVSFTLDPMLSSIWPDPALHVRGTKYLARFLAYFEHGVERLARFYQRLLGWSLRHRVATLVVAAATFVGSLFLVPLIGTEFVPNADFSTTQIGLNTPVGTSLEATAEKVRQVETVLAQYPEVRYSYATINSGNAQGKNNALITVHLKERRDRTRGVQELNQVFRERLKSVAGIVVTEIGMSDGAGSAKAVQFSLQGDNLDELRRLSADAQQRLLKIPGLVDLDASLKDDKPIVAIDVRRELASDLGVGVAEIGQALRPLLSGDAISTWRAPDDQDYDVSVRLPSAERRNVDDLSRLMIATSRTDANGAPLLVPLRQVAAIAETTGPDVISRRDLSREVEISANVTGRSPGEVAADVKKTLDDMHLPAGYRYRFGGSTKSMNESFIYAVQALALAVIFIYMILASQFGSFLQPLAIMASLPLTLIGVLAALLLFGSTLNMFSIIGFIMLMGLVTKNAILLIDFANQARRGSLLDASGQGHAMSYAMTRRDALLEAARVRLRPILMTTLAMIFGMLPLALGLGEGGEQRGPLGQTVIGGVITSSLLTLVVVPVVYTVLDDFGVWVSRKWRRNGNSTANAGTLERPRDADRLL</sequence>
<feature type="transmembrane region" description="Helical" evidence="1">
    <location>
        <begin position="895"/>
        <end position="914"/>
    </location>
</feature>
<feature type="transmembrane region" description="Helical" evidence="1">
    <location>
        <begin position="865"/>
        <end position="883"/>
    </location>
</feature>
<dbReference type="Pfam" id="PF00873">
    <property type="entry name" value="ACR_tran"/>
    <property type="match status" value="1"/>
</dbReference>
<name>A0A158F0H6_CABSO</name>
<feature type="transmembrane region" description="Helical" evidence="1">
    <location>
        <begin position="344"/>
        <end position="362"/>
    </location>
</feature>
<dbReference type="SUPFAM" id="SSF82714">
    <property type="entry name" value="Multidrug efflux transporter AcrB TolC docking domain, DN and DC subdomains"/>
    <property type="match status" value="2"/>
</dbReference>
<organism evidence="2 3">
    <name type="scientific">Caballeronia sordidicola</name>
    <name type="common">Burkholderia sordidicola</name>
    <dbReference type="NCBI Taxonomy" id="196367"/>
    <lineage>
        <taxon>Bacteria</taxon>
        <taxon>Pseudomonadati</taxon>
        <taxon>Pseudomonadota</taxon>
        <taxon>Betaproteobacteria</taxon>
        <taxon>Burkholderiales</taxon>
        <taxon>Burkholderiaceae</taxon>
        <taxon>Caballeronia</taxon>
    </lineage>
</organism>
<feature type="transmembrane region" description="Helical" evidence="1">
    <location>
        <begin position="469"/>
        <end position="487"/>
    </location>
</feature>
<dbReference type="PANTHER" id="PTHR32063">
    <property type="match status" value="1"/>
</dbReference>
<dbReference type="GO" id="GO:0005886">
    <property type="term" value="C:plasma membrane"/>
    <property type="evidence" value="ECO:0007669"/>
    <property type="project" value="TreeGrafter"/>
</dbReference>
<dbReference type="Gene3D" id="3.30.70.1430">
    <property type="entry name" value="Multidrug efflux transporter AcrB pore domain"/>
    <property type="match status" value="2"/>
</dbReference>
<evidence type="ECO:0000256" key="1">
    <source>
        <dbReference type="SAM" id="Phobius"/>
    </source>
</evidence>
<dbReference type="EMBL" id="FCOC02000001">
    <property type="protein sequence ID" value="SAL13344.1"/>
    <property type="molecule type" value="Genomic_DNA"/>
</dbReference>
<feature type="transmembrane region" description="Helical" evidence="1">
    <location>
        <begin position="983"/>
        <end position="1002"/>
    </location>
</feature>
<keyword evidence="1" id="KW-0812">Transmembrane</keyword>
<proteinExistence type="predicted"/>
<evidence type="ECO:0000313" key="2">
    <source>
        <dbReference type="EMBL" id="SAL13344.1"/>
    </source>
</evidence>
<feature type="transmembrane region" description="Helical" evidence="1">
    <location>
        <begin position="1014"/>
        <end position="1037"/>
    </location>
</feature>
<keyword evidence="1" id="KW-1133">Transmembrane helix</keyword>
<dbReference type="Gene3D" id="1.20.1640.10">
    <property type="entry name" value="Multidrug efflux transporter AcrB transmembrane domain"/>
    <property type="match status" value="2"/>
</dbReference>
<dbReference type="PRINTS" id="PR00702">
    <property type="entry name" value="ACRIFLAVINRP"/>
</dbReference>